<dbReference type="PROSITE" id="PS00073">
    <property type="entry name" value="ACYL_COA_DH_2"/>
    <property type="match status" value="1"/>
</dbReference>
<dbReference type="EMBL" id="KB908703">
    <property type="protein sequence ID" value="EOA84874.1"/>
    <property type="molecule type" value="Genomic_DNA"/>
</dbReference>
<dbReference type="PROSITE" id="PS00072">
    <property type="entry name" value="ACYL_COA_DH_1"/>
    <property type="match status" value="1"/>
</dbReference>
<feature type="domain" description="Intradiol ring-cleavage dioxygenases" evidence="16">
    <location>
        <begin position="114"/>
        <end position="291"/>
    </location>
</feature>
<name>R0K5T5_EXST2</name>
<evidence type="ECO:0000259" key="18">
    <source>
        <dbReference type="Pfam" id="PF02770"/>
    </source>
</evidence>
<evidence type="ECO:0000256" key="8">
    <source>
        <dbReference type="ARBA" id="ARBA00022946"/>
    </source>
</evidence>
<dbReference type="FunFam" id="1.20.140.10:FF:000003">
    <property type="entry name" value="isovaleryl-CoA dehydrogenase, mitochondrial"/>
    <property type="match status" value="1"/>
</dbReference>
<dbReference type="GO" id="GO:0051920">
    <property type="term" value="F:peroxiredoxin activity"/>
    <property type="evidence" value="ECO:0007669"/>
    <property type="project" value="InterPro"/>
</dbReference>
<evidence type="ECO:0000259" key="15">
    <source>
        <dbReference type="Pfam" id="PF00441"/>
    </source>
</evidence>
<evidence type="ECO:0000256" key="6">
    <source>
        <dbReference type="ARBA" id="ARBA00022723"/>
    </source>
</evidence>
<evidence type="ECO:0000256" key="1">
    <source>
        <dbReference type="ARBA" id="ARBA00001965"/>
    </source>
</evidence>
<evidence type="ECO:0000259" key="16">
    <source>
        <dbReference type="Pfam" id="PF00775"/>
    </source>
</evidence>
<sequence>MTQQAQGNGKHRFDPNFTDAVINAIGPNVPDRTRFVMSSLIRHLHDFIREVELTNDEWFEGVRFVNSIGKTTTNTRNEAHRISDVLGVESLVDEIAHMHVNESGETPTSSTILGPFWSPHSPFRDLGDTIIRSPHPDGQVTLMHGKVVDLNTKKGIPGAVIDVWQASANGKYDFQDPENQEPNNLRGKFTTNENGEYWFYCYKPTAYSLPTDGAAGQLFKVLERHPFRPAHIHLMVSAENFKPLITQLYPRDDQWVTNDTVFAVKDDLLLDFEPSKDPKAKLDLTYNVTLAPTGKKTARLDGIPRLPNSLISTPMLLSSPQSLFSRPLSRARLPTLHPRTLTSSAVFNMRVPYAPSEPPNEEARPIYERIAERRKPRPLIPLDLALLHNPAIADGWNSFIGAIRTKTSLPDTFKELAISRIAVLNHAVHEWDVHAALARKAGVSKEVLQALLDLPVTKHGMVKKEGLAGFSSQEYAVMVYADQMTVGVQVEDEVSDMVKQALGDTAMVVELTATIAAYNARYASSKHPTNFTPPTQSELDELRDSVREFARLEIPEEVAAKTDRENAFPNDMWQKFGEAGFLGITADEEFGGLGMGYQAHCVVMEELSRASGSIGLSYAAHSQLCVNQLALNANAEQKKKYLPGLISGEQIGGLAMSEHSAGSDVVSMKMTAKEVDGGYLLNGTKMWITNGPDAHTIVVYAKTVPDAGSKGITAFIVETSAKGFSVANKLDKLGMRGSNTGELVFENVFVPKENMLGEVNRGVRVLMEGLDLERLVLSAGPLGLMQASLDNVLPYTHQRKQFGQPIAHNQLIQGKLADMYTKFRASQSFTYSVARAVDESHASPNIKTQDCAGAILYAAERASEVAADAIQLMGGMGYMNEVPVGRILRDAKLYEIGAGTSEVRRMVIGRAFNKEWKQEI</sequence>
<dbReference type="GO" id="GO:0009712">
    <property type="term" value="P:catechol-containing compound metabolic process"/>
    <property type="evidence" value="ECO:0007669"/>
    <property type="project" value="InterPro"/>
</dbReference>
<dbReference type="Pfam" id="PF02770">
    <property type="entry name" value="Acyl-CoA_dh_M"/>
    <property type="match status" value="1"/>
</dbReference>
<dbReference type="InterPro" id="IPR006091">
    <property type="entry name" value="Acyl-CoA_Oxase/DH_mid-dom"/>
</dbReference>
<dbReference type="InterPro" id="IPR037069">
    <property type="entry name" value="AcylCoA_DH/ox_N_sf"/>
</dbReference>
<feature type="active site" description="Proton acceptor" evidence="12">
    <location>
        <position position="773"/>
    </location>
</feature>
<gene>
    <name evidence="21" type="ORF">SETTUDRAFT_171889</name>
</gene>
<feature type="binding site" evidence="14">
    <location>
        <position position="810"/>
    </location>
    <ligand>
        <name>FAD</name>
        <dbReference type="ChEBI" id="CHEBI:57692"/>
    </ligand>
</feature>
<evidence type="ECO:0000313" key="21">
    <source>
        <dbReference type="EMBL" id="EOA84874.1"/>
    </source>
</evidence>
<dbReference type="FunFam" id="1.10.540.10:FF:000021">
    <property type="entry name" value="Isovaleryl-CoA dehydrogenase IvdA"/>
    <property type="match status" value="1"/>
</dbReference>
<evidence type="ECO:0000256" key="5">
    <source>
        <dbReference type="ARBA" id="ARBA00022630"/>
    </source>
</evidence>
<dbReference type="GeneID" id="19401139"/>
<feature type="binding site" evidence="13">
    <location>
        <begin position="898"/>
        <end position="899"/>
    </location>
    <ligand>
        <name>substrate</name>
    </ligand>
</feature>
<organism evidence="21 22">
    <name type="scientific">Exserohilum turcicum (strain 28A)</name>
    <name type="common">Northern leaf blight fungus</name>
    <name type="synonym">Setosphaeria turcica</name>
    <dbReference type="NCBI Taxonomy" id="671987"/>
    <lineage>
        <taxon>Eukaryota</taxon>
        <taxon>Fungi</taxon>
        <taxon>Dikarya</taxon>
        <taxon>Ascomycota</taxon>
        <taxon>Pezizomycotina</taxon>
        <taxon>Dothideomycetes</taxon>
        <taxon>Pleosporomycetidae</taxon>
        <taxon>Pleosporales</taxon>
        <taxon>Pleosporineae</taxon>
        <taxon>Pleosporaceae</taxon>
        <taxon>Exserohilum</taxon>
    </lineage>
</organism>
<dbReference type="eggNOG" id="KOG0141">
    <property type="taxonomic scope" value="Eukaryota"/>
</dbReference>
<feature type="binding site" evidence="13">
    <location>
        <begin position="771"/>
        <end position="774"/>
    </location>
    <ligand>
        <name>substrate</name>
    </ligand>
</feature>
<keyword evidence="7 14" id="KW-0274">FAD</keyword>
<dbReference type="InterPro" id="IPR000627">
    <property type="entry name" value="Intradiol_dOase_C"/>
</dbReference>
<comment type="similarity">
    <text evidence="4">Belongs to the acyl-CoA dehydrogenase family.</text>
</comment>
<feature type="domain" description="Acyl-CoA oxidase/dehydrogenase middle" evidence="18">
    <location>
        <begin position="654"/>
        <end position="748"/>
    </location>
</feature>
<evidence type="ECO:0000313" key="22">
    <source>
        <dbReference type="Proteomes" id="UP000016935"/>
    </source>
</evidence>
<accession>R0K5T5</accession>
<feature type="binding site" evidence="14">
    <location>
        <begin position="900"/>
        <end position="902"/>
    </location>
    <ligand>
        <name>FAD</name>
        <dbReference type="ChEBI" id="CHEBI:57692"/>
    </ligand>
</feature>
<keyword evidence="22" id="KW-1185">Reference proteome</keyword>
<dbReference type="InterPro" id="IPR029032">
    <property type="entry name" value="AhpD-like"/>
</dbReference>
<dbReference type="GO" id="GO:0008199">
    <property type="term" value="F:ferric iron binding"/>
    <property type="evidence" value="ECO:0007669"/>
    <property type="project" value="InterPro"/>
</dbReference>
<dbReference type="STRING" id="671987.R0K5T5"/>
<dbReference type="Gene3D" id="1.20.140.10">
    <property type="entry name" value="Butyryl-CoA Dehydrogenase, subunit A, domain 3"/>
    <property type="match status" value="1"/>
</dbReference>
<feature type="domain" description="Acyl-CoA dehydrogenase/oxidase N-terminal" evidence="19">
    <location>
        <begin position="538"/>
        <end position="649"/>
    </location>
</feature>
<comment type="cofactor">
    <cofactor evidence="1">
        <name>Fe(3+)</name>
        <dbReference type="ChEBI" id="CHEBI:29034"/>
    </cofactor>
</comment>
<evidence type="ECO:0000256" key="11">
    <source>
        <dbReference type="ARBA" id="ARBA00023128"/>
    </source>
</evidence>
<evidence type="ECO:0000256" key="4">
    <source>
        <dbReference type="ARBA" id="ARBA00009347"/>
    </source>
</evidence>
<dbReference type="Pfam" id="PF00441">
    <property type="entry name" value="Acyl-CoA_dh_1"/>
    <property type="match status" value="1"/>
</dbReference>
<keyword evidence="5" id="KW-0285">Flavoprotein</keyword>
<evidence type="ECO:0000256" key="14">
    <source>
        <dbReference type="PIRSR" id="PIRSR634183-3"/>
    </source>
</evidence>
<evidence type="ECO:0000256" key="2">
    <source>
        <dbReference type="ARBA" id="ARBA00001974"/>
    </source>
</evidence>
<reference evidence="21 22" key="2">
    <citation type="journal article" date="2013" name="PLoS Genet.">
        <title>Comparative genome structure, secondary metabolite, and effector coding capacity across Cochliobolus pathogens.</title>
        <authorList>
            <person name="Condon B.J."/>
            <person name="Leng Y."/>
            <person name="Wu D."/>
            <person name="Bushley K.E."/>
            <person name="Ohm R.A."/>
            <person name="Otillar R."/>
            <person name="Martin J."/>
            <person name="Schackwitz W."/>
            <person name="Grimwood J."/>
            <person name="MohdZainudin N."/>
            <person name="Xue C."/>
            <person name="Wang R."/>
            <person name="Manning V.A."/>
            <person name="Dhillon B."/>
            <person name="Tu Z.J."/>
            <person name="Steffenson B.J."/>
            <person name="Salamov A."/>
            <person name="Sun H."/>
            <person name="Lowry S."/>
            <person name="LaButti K."/>
            <person name="Han J."/>
            <person name="Copeland A."/>
            <person name="Lindquist E."/>
            <person name="Barry K."/>
            <person name="Schmutz J."/>
            <person name="Baker S.E."/>
            <person name="Ciuffetti L.M."/>
            <person name="Grigoriev I.V."/>
            <person name="Zhong S."/>
            <person name="Turgeon B.G."/>
        </authorList>
    </citation>
    <scope>NUCLEOTIDE SEQUENCE [LARGE SCALE GENOMIC DNA]</scope>
    <source>
        <strain evidence="22">28A</strain>
    </source>
</reference>
<dbReference type="AlphaFoldDB" id="R0K5T5"/>
<evidence type="ECO:0000256" key="7">
    <source>
        <dbReference type="ARBA" id="ARBA00022827"/>
    </source>
</evidence>
<feature type="binding site" evidence="14">
    <location>
        <begin position="687"/>
        <end position="689"/>
    </location>
    <ligand>
        <name>FAD</name>
        <dbReference type="ChEBI" id="CHEBI:57692"/>
    </ligand>
</feature>
<dbReference type="InterPro" id="IPR034183">
    <property type="entry name" value="IVD"/>
</dbReference>
<dbReference type="GO" id="GO:0005739">
    <property type="term" value="C:mitochondrion"/>
    <property type="evidence" value="ECO:0007669"/>
    <property type="project" value="UniProtKB-SubCell"/>
</dbReference>
<keyword evidence="11" id="KW-0496">Mitochondrion</keyword>
<evidence type="ECO:0000259" key="19">
    <source>
        <dbReference type="Pfam" id="PF02771"/>
    </source>
</evidence>
<dbReference type="Gene3D" id="2.40.110.10">
    <property type="entry name" value="Butyryl-CoA Dehydrogenase, subunit A, domain 2"/>
    <property type="match status" value="1"/>
</dbReference>
<dbReference type="SUPFAM" id="SSF69118">
    <property type="entry name" value="AhpD-like"/>
    <property type="match status" value="1"/>
</dbReference>
<feature type="binding site" evidence="14">
    <location>
        <position position="799"/>
    </location>
    <ligand>
        <name>FAD</name>
        <dbReference type="ChEBI" id="CHEBI:57692"/>
    </ligand>
</feature>
<dbReference type="SUPFAM" id="SSF47203">
    <property type="entry name" value="Acyl-CoA dehydrogenase C-terminal domain-like"/>
    <property type="match status" value="1"/>
</dbReference>
<dbReference type="PANTHER" id="PTHR43884:SF18">
    <property type="entry name" value="ISOVALERYL-COENZYME A DEHYDROGENASE"/>
    <property type="match status" value="1"/>
</dbReference>
<feature type="binding site" evidence="14">
    <location>
        <begin position="871"/>
        <end position="875"/>
    </location>
    <ligand>
        <name>FAD</name>
        <dbReference type="ChEBI" id="CHEBI:57692"/>
    </ligand>
</feature>
<feature type="binding site" evidence="13">
    <location>
        <begin position="709"/>
        <end position="710"/>
    </location>
    <ligand>
        <name>substrate</name>
    </ligand>
</feature>
<evidence type="ECO:0000259" key="20">
    <source>
        <dbReference type="Pfam" id="PF04444"/>
    </source>
</evidence>
<dbReference type="Pfam" id="PF02627">
    <property type="entry name" value="CMD"/>
    <property type="match status" value="1"/>
</dbReference>
<proteinExistence type="inferred from homology"/>
<keyword evidence="8" id="KW-0809">Transit peptide</keyword>
<dbReference type="InterPro" id="IPR009075">
    <property type="entry name" value="AcylCo_DH/oxidase_C"/>
</dbReference>
<evidence type="ECO:0000256" key="13">
    <source>
        <dbReference type="PIRSR" id="PIRSR634183-2"/>
    </source>
</evidence>
<evidence type="ECO:0000256" key="10">
    <source>
        <dbReference type="ARBA" id="ARBA00023004"/>
    </source>
</evidence>
<feature type="binding site" evidence="14">
    <location>
        <begin position="654"/>
        <end position="663"/>
    </location>
    <ligand>
        <name>FAD</name>
        <dbReference type="ChEBI" id="CHEBI:57692"/>
    </ligand>
</feature>
<dbReference type="RefSeq" id="XP_008027399.1">
    <property type="nucleotide sequence ID" value="XM_008029208.1"/>
</dbReference>
<dbReference type="GO" id="GO:0006552">
    <property type="term" value="P:L-leucine catabolic process"/>
    <property type="evidence" value="ECO:0007669"/>
    <property type="project" value="TreeGrafter"/>
</dbReference>
<dbReference type="PANTHER" id="PTHR43884">
    <property type="entry name" value="ACYL-COA DEHYDROGENASE"/>
    <property type="match status" value="1"/>
</dbReference>
<reference evidence="21 22" key="1">
    <citation type="journal article" date="2012" name="PLoS Pathog.">
        <title>Diverse lifestyles and strategies of plant pathogenesis encoded in the genomes of eighteen Dothideomycetes fungi.</title>
        <authorList>
            <person name="Ohm R.A."/>
            <person name="Feau N."/>
            <person name="Henrissat B."/>
            <person name="Schoch C.L."/>
            <person name="Horwitz B.A."/>
            <person name="Barry K.W."/>
            <person name="Condon B.J."/>
            <person name="Copeland A.C."/>
            <person name="Dhillon B."/>
            <person name="Glaser F."/>
            <person name="Hesse C.N."/>
            <person name="Kosti I."/>
            <person name="LaButti K."/>
            <person name="Lindquist E.A."/>
            <person name="Lucas S."/>
            <person name="Salamov A.A."/>
            <person name="Bradshaw R.E."/>
            <person name="Ciuffetti L."/>
            <person name="Hamelin R.C."/>
            <person name="Kema G.H.J."/>
            <person name="Lawrence C."/>
            <person name="Scott J.A."/>
            <person name="Spatafora J.W."/>
            <person name="Turgeon B.G."/>
            <person name="de Wit P.J.G.M."/>
            <person name="Zhong S."/>
            <person name="Goodwin S.B."/>
            <person name="Grigoriev I.V."/>
        </authorList>
    </citation>
    <scope>NUCLEOTIDE SEQUENCE [LARGE SCALE GENOMIC DNA]</scope>
    <source>
        <strain evidence="22">28A</strain>
    </source>
</reference>
<dbReference type="SUPFAM" id="SSF49482">
    <property type="entry name" value="Aromatic compound dioxygenase"/>
    <property type="match status" value="1"/>
</dbReference>
<comment type="subcellular location">
    <subcellularLocation>
        <location evidence="3">Mitochondrion</location>
    </subcellularLocation>
</comment>
<evidence type="ECO:0000256" key="3">
    <source>
        <dbReference type="ARBA" id="ARBA00004173"/>
    </source>
</evidence>
<dbReference type="GO" id="GO:0008470">
    <property type="term" value="F:3-methylbutanoyl-CoA dehydrogenase activity"/>
    <property type="evidence" value="ECO:0007669"/>
    <property type="project" value="TreeGrafter"/>
</dbReference>
<keyword evidence="6" id="KW-0479">Metal-binding</keyword>
<dbReference type="Proteomes" id="UP000016935">
    <property type="component" value="Unassembled WGS sequence"/>
</dbReference>
<dbReference type="InterPro" id="IPR013786">
    <property type="entry name" value="AcylCoA_DH/ox_N"/>
</dbReference>
<evidence type="ECO:0000256" key="9">
    <source>
        <dbReference type="ARBA" id="ARBA00023002"/>
    </source>
</evidence>
<dbReference type="Gene3D" id="1.10.540.10">
    <property type="entry name" value="Acyl-CoA dehydrogenase/oxidase, N-terminal domain"/>
    <property type="match status" value="1"/>
</dbReference>
<dbReference type="Pfam" id="PF02771">
    <property type="entry name" value="Acyl-CoA_dh_N"/>
    <property type="match status" value="1"/>
</dbReference>
<evidence type="ECO:0008006" key="23">
    <source>
        <dbReference type="Google" id="ProtNLM"/>
    </source>
</evidence>
<dbReference type="InterPro" id="IPR046373">
    <property type="entry name" value="Acyl-CoA_Oxase/DH_mid-dom_sf"/>
</dbReference>
<dbReference type="SUPFAM" id="SSF56645">
    <property type="entry name" value="Acyl-CoA dehydrogenase NM domain-like"/>
    <property type="match status" value="1"/>
</dbReference>
<dbReference type="InterPro" id="IPR006089">
    <property type="entry name" value="Acyl-CoA_DH_CS"/>
</dbReference>
<dbReference type="CDD" id="cd01156">
    <property type="entry name" value="IVD"/>
    <property type="match status" value="1"/>
</dbReference>
<dbReference type="InterPro" id="IPR015889">
    <property type="entry name" value="Intradiol_dOase_core"/>
</dbReference>
<evidence type="ECO:0000256" key="12">
    <source>
        <dbReference type="PIRSR" id="PIRSR634183-1"/>
    </source>
</evidence>
<keyword evidence="10" id="KW-0408">Iron</keyword>
<feature type="domain" description="Carboxymuconolactone decarboxylase-like" evidence="17">
    <location>
        <begin position="390"/>
        <end position="454"/>
    </location>
</feature>
<dbReference type="HOGENOM" id="CLU_013961_0_0_1"/>
<dbReference type="InterPro" id="IPR007535">
    <property type="entry name" value="Catechol_dOase_N"/>
</dbReference>
<dbReference type="Pfam" id="PF00775">
    <property type="entry name" value="Dioxygenase_C"/>
    <property type="match status" value="1"/>
</dbReference>
<feature type="domain" description="Acyl-CoA dehydrogenase/oxidase C-terminal" evidence="15">
    <location>
        <begin position="760"/>
        <end position="911"/>
    </location>
</feature>
<evidence type="ECO:0000259" key="17">
    <source>
        <dbReference type="Pfam" id="PF02627"/>
    </source>
</evidence>
<feature type="binding site" evidence="13">
    <location>
        <position position="663"/>
    </location>
    <ligand>
        <name>substrate</name>
    </ligand>
</feature>
<dbReference type="Gene3D" id="2.60.130.10">
    <property type="entry name" value="Aromatic compound dioxygenase"/>
    <property type="match status" value="1"/>
</dbReference>
<dbReference type="OrthoDB" id="9988775at2759"/>
<dbReference type="GO" id="GO:0018576">
    <property type="term" value="F:catechol 1,2-dioxygenase activity"/>
    <property type="evidence" value="ECO:0007669"/>
    <property type="project" value="InterPro"/>
</dbReference>
<dbReference type="Pfam" id="PF04444">
    <property type="entry name" value="Dioxygenase_N"/>
    <property type="match status" value="1"/>
</dbReference>
<feature type="domain" description="Catechol dioxygenase N-terminal" evidence="20">
    <location>
        <begin position="31"/>
        <end position="101"/>
    </location>
</feature>
<dbReference type="InterPro" id="IPR009100">
    <property type="entry name" value="AcylCoA_DH/oxidase_NM_dom_sf"/>
</dbReference>
<dbReference type="Gene3D" id="1.20.1290.10">
    <property type="entry name" value="AhpD-like"/>
    <property type="match status" value="1"/>
</dbReference>
<comment type="cofactor">
    <cofactor evidence="2 14">
        <name>FAD</name>
        <dbReference type="ChEBI" id="CHEBI:57692"/>
    </cofactor>
</comment>
<dbReference type="FunFam" id="2.40.110.10:FF:000004">
    <property type="entry name" value="Isovaleryl-CoA dehydrogenase, mitochondrial"/>
    <property type="match status" value="1"/>
</dbReference>
<keyword evidence="9" id="KW-0560">Oxidoreductase</keyword>
<dbReference type="InterPro" id="IPR036250">
    <property type="entry name" value="AcylCo_DH-like_C"/>
</dbReference>
<dbReference type="InterPro" id="IPR003779">
    <property type="entry name" value="CMD-like"/>
</dbReference>
<protein>
    <recommendedName>
        <fullName evidence="23">Aromatic compound dioxygenase</fullName>
    </recommendedName>
</protein>
<dbReference type="GO" id="GO:0050660">
    <property type="term" value="F:flavin adenine dinucleotide binding"/>
    <property type="evidence" value="ECO:0007669"/>
    <property type="project" value="InterPro"/>
</dbReference>